<proteinExistence type="predicted"/>
<accession>A0A975B745</accession>
<keyword evidence="1" id="KW-1133">Transmembrane helix</keyword>
<dbReference type="EMBL" id="CP061799">
    <property type="protein sequence ID" value="QTA79922.1"/>
    <property type="molecule type" value="Genomic_DNA"/>
</dbReference>
<evidence type="ECO:0000313" key="3">
    <source>
        <dbReference type="Proteomes" id="UP000663720"/>
    </source>
</evidence>
<dbReference type="RefSeq" id="WP_207691621.1">
    <property type="nucleotide sequence ID" value="NZ_CP061799.1"/>
</dbReference>
<feature type="transmembrane region" description="Helical" evidence="1">
    <location>
        <begin position="12"/>
        <end position="33"/>
    </location>
</feature>
<keyword evidence="1" id="KW-0472">Membrane</keyword>
<dbReference type="Proteomes" id="UP000663720">
    <property type="component" value="Chromosome"/>
</dbReference>
<gene>
    <name evidence="2" type="ORF">dnl_22040</name>
</gene>
<keyword evidence="3" id="KW-1185">Reference proteome</keyword>
<name>A0A975B745_9BACT</name>
<dbReference type="AlphaFoldDB" id="A0A975B745"/>
<organism evidence="2 3">
    <name type="scientific">Desulfonema limicola</name>
    <dbReference type="NCBI Taxonomy" id="45656"/>
    <lineage>
        <taxon>Bacteria</taxon>
        <taxon>Pseudomonadati</taxon>
        <taxon>Thermodesulfobacteriota</taxon>
        <taxon>Desulfobacteria</taxon>
        <taxon>Desulfobacterales</taxon>
        <taxon>Desulfococcaceae</taxon>
        <taxon>Desulfonema</taxon>
    </lineage>
</organism>
<sequence>MYKWLDDWKRPGTISKALFFIGLIGIIAIPVLFQDTREHPLNWYKKQWCNENNGRIDAPMPDNTSCGCQTDKNVVEFAYADQWHNSIGLALYNSMQTGMKPGIVLIIENKSQEKYSHRLKNTIEEFKLSFDIWNYDLK</sequence>
<keyword evidence="1" id="KW-0812">Transmembrane</keyword>
<reference evidence="2" key="1">
    <citation type="journal article" date="2021" name="Microb. Physiol.">
        <title>Proteogenomic Insights into the Physiology of Marine, Sulfate-Reducing, Filamentous Desulfonema limicola and Desulfonema magnum.</title>
        <authorList>
            <person name="Schnaars V."/>
            <person name="Wohlbrand L."/>
            <person name="Scheve S."/>
            <person name="Hinrichs C."/>
            <person name="Reinhardt R."/>
            <person name="Rabus R."/>
        </authorList>
    </citation>
    <scope>NUCLEOTIDE SEQUENCE</scope>
    <source>
        <strain evidence="2">5ac10</strain>
    </source>
</reference>
<evidence type="ECO:0000256" key="1">
    <source>
        <dbReference type="SAM" id="Phobius"/>
    </source>
</evidence>
<protein>
    <submittedName>
        <fullName evidence="2">Uncharacterized protein</fullName>
    </submittedName>
</protein>
<evidence type="ECO:0000313" key="2">
    <source>
        <dbReference type="EMBL" id="QTA79922.1"/>
    </source>
</evidence>
<dbReference type="KEGG" id="dli:dnl_22040"/>